<dbReference type="GO" id="GO:0016020">
    <property type="term" value="C:membrane"/>
    <property type="evidence" value="ECO:0007669"/>
    <property type="project" value="InterPro"/>
</dbReference>
<dbReference type="InterPro" id="IPR011990">
    <property type="entry name" value="TPR-like_helical_dom_sf"/>
</dbReference>
<dbReference type="SMART" id="SM00028">
    <property type="entry name" value="TPR"/>
    <property type="match status" value="3"/>
</dbReference>
<dbReference type="RefSeq" id="WP_104515256.1">
    <property type="nucleotide sequence ID" value="NZ_PTJE01000003.1"/>
</dbReference>
<evidence type="ECO:0000313" key="4">
    <source>
        <dbReference type="Proteomes" id="UP000239002"/>
    </source>
</evidence>
<sequence>MRFFSIFFLIICLSSCDKKNSTSSNQNLDALDNDSISISEKYYKEGLEYYDNGELEKAKESYKLAIDSCVSKNFNVHYKYFSDLFGIYLSKNEYGDAIASIKDFEQLDVQPKIDKMKLAYAAYIAAYSGSSSFTEALDYTAKLYQISEETNDSSYKIHAIFNESSIYHKLGDNKKAFNVLNDLRNSNSNFSSSELSFITGDLGMYKFYEGDFKGAIDNYSTSLFFYKKSKIQSRTDNIAVQYANIAEAYIELNNLEKAAVYLDSFRQLDQGKVDNKRRRNVFKYELRLLKASKSDNKRLESLVDKITLDQEKFYSERYNKDLEYLSEEKEKSETLLIENQQAELDRLALRNNFILIISILIIGLLVALFFVFKQRRDNEIKALRDQQRLLRAQMNPHFIFNVLSNIQNLLRNDSKAASRFITKFSRLLRKVLENSMQNYVAVVEEVEVLTNYLELQKLRFPKLFIYDFKLDERLNDEMISIPPMLIQPFVENAIEHGFKGINYTGEIKIELIFTTENKRFLSCFISDNGKGHTHVNNEDKKSASVQLISDFIKKSTGSSIETNYLDLDQKTGTLITFQIPIQ</sequence>
<evidence type="ECO:0000259" key="2">
    <source>
        <dbReference type="Pfam" id="PF06580"/>
    </source>
</evidence>
<reference evidence="3 4" key="1">
    <citation type="submission" date="2018-02" db="EMBL/GenBank/DDBJ databases">
        <title>Genomic Encyclopedia of Archaeal and Bacterial Type Strains, Phase II (KMG-II): from individual species to whole genera.</title>
        <authorList>
            <person name="Goeker M."/>
        </authorList>
    </citation>
    <scope>NUCLEOTIDE SEQUENCE [LARGE SCALE GENOMIC DNA]</scope>
    <source>
        <strain evidence="3 4">DSM 16809</strain>
    </source>
</reference>
<dbReference type="SUPFAM" id="SSF48452">
    <property type="entry name" value="TPR-like"/>
    <property type="match status" value="2"/>
</dbReference>
<name>A0A2S6IKS1_9FLAO</name>
<organism evidence="3 4">
    <name type="scientific">Nonlabens xylanidelens</name>
    <dbReference type="NCBI Taxonomy" id="191564"/>
    <lineage>
        <taxon>Bacteria</taxon>
        <taxon>Pseudomonadati</taxon>
        <taxon>Bacteroidota</taxon>
        <taxon>Flavobacteriia</taxon>
        <taxon>Flavobacteriales</taxon>
        <taxon>Flavobacteriaceae</taxon>
        <taxon>Nonlabens</taxon>
    </lineage>
</organism>
<dbReference type="InterPro" id="IPR036890">
    <property type="entry name" value="HATPase_C_sf"/>
</dbReference>
<comment type="caution">
    <text evidence="3">The sequence shown here is derived from an EMBL/GenBank/DDBJ whole genome shotgun (WGS) entry which is preliminary data.</text>
</comment>
<dbReference type="Pfam" id="PF06580">
    <property type="entry name" value="His_kinase"/>
    <property type="match status" value="1"/>
</dbReference>
<dbReference type="AlphaFoldDB" id="A0A2S6IKS1"/>
<dbReference type="PANTHER" id="PTHR34220:SF7">
    <property type="entry name" value="SENSOR HISTIDINE KINASE YPDA"/>
    <property type="match status" value="1"/>
</dbReference>
<protein>
    <submittedName>
        <fullName evidence="3">Histidine kinase</fullName>
    </submittedName>
</protein>
<dbReference type="Proteomes" id="UP000239002">
    <property type="component" value="Unassembled WGS sequence"/>
</dbReference>
<keyword evidence="4" id="KW-1185">Reference proteome</keyword>
<dbReference type="Gene3D" id="1.25.40.10">
    <property type="entry name" value="Tetratricopeptide repeat domain"/>
    <property type="match status" value="2"/>
</dbReference>
<dbReference type="SUPFAM" id="SSF55874">
    <property type="entry name" value="ATPase domain of HSP90 chaperone/DNA topoisomerase II/histidine kinase"/>
    <property type="match status" value="1"/>
</dbReference>
<accession>A0A2S6IKS1</accession>
<feature type="transmembrane region" description="Helical" evidence="1">
    <location>
        <begin position="353"/>
        <end position="372"/>
    </location>
</feature>
<dbReference type="GO" id="GO:0000155">
    <property type="term" value="F:phosphorelay sensor kinase activity"/>
    <property type="evidence" value="ECO:0007669"/>
    <property type="project" value="InterPro"/>
</dbReference>
<dbReference type="InterPro" id="IPR019734">
    <property type="entry name" value="TPR_rpt"/>
</dbReference>
<dbReference type="InterPro" id="IPR010559">
    <property type="entry name" value="Sig_transdc_His_kin_internal"/>
</dbReference>
<evidence type="ECO:0000256" key="1">
    <source>
        <dbReference type="SAM" id="Phobius"/>
    </source>
</evidence>
<keyword evidence="3" id="KW-0808">Transferase</keyword>
<dbReference type="Gene3D" id="3.30.565.10">
    <property type="entry name" value="Histidine kinase-like ATPase, C-terminal domain"/>
    <property type="match status" value="1"/>
</dbReference>
<keyword evidence="1" id="KW-1133">Transmembrane helix</keyword>
<dbReference type="EMBL" id="PTJE01000003">
    <property type="protein sequence ID" value="PPK94798.1"/>
    <property type="molecule type" value="Genomic_DNA"/>
</dbReference>
<dbReference type="OrthoDB" id="9809908at2"/>
<feature type="domain" description="Signal transduction histidine kinase internal region" evidence="2">
    <location>
        <begin position="387"/>
        <end position="462"/>
    </location>
</feature>
<gene>
    <name evidence="3" type="ORF">LY01_01550</name>
</gene>
<evidence type="ECO:0000313" key="3">
    <source>
        <dbReference type="EMBL" id="PPK94798.1"/>
    </source>
</evidence>
<dbReference type="PANTHER" id="PTHR34220">
    <property type="entry name" value="SENSOR HISTIDINE KINASE YPDA"/>
    <property type="match status" value="1"/>
</dbReference>
<keyword evidence="1" id="KW-0812">Transmembrane</keyword>
<keyword evidence="3" id="KW-0418">Kinase</keyword>
<dbReference type="InterPro" id="IPR050640">
    <property type="entry name" value="Bact_2-comp_sensor_kinase"/>
</dbReference>
<proteinExistence type="predicted"/>
<keyword evidence="1" id="KW-0472">Membrane</keyword>